<name>A0ABP0E9V5_9ASCO</name>
<organism evidence="1 2">
    <name type="scientific">[Candida] anglica</name>
    <dbReference type="NCBI Taxonomy" id="148631"/>
    <lineage>
        <taxon>Eukaryota</taxon>
        <taxon>Fungi</taxon>
        <taxon>Dikarya</taxon>
        <taxon>Ascomycota</taxon>
        <taxon>Saccharomycotina</taxon>
        <taxon>Pichiomycetes</taxon>
        <taxon>Debaryomycetaceae</taxon>
        <taxon>Kurtzmaniella</taxon>
    </lineage>
</organism>
<dbReference type="EMBL" id="OZ004255">
    <property type="protein sequence ID" value="CAK7901590.1"/>
    <property type="molecule type" value="Genomic_DNA"/>
</dbReference>
<evidence type="ECO:0008006" key="3">
    <source>
        <dbReference type="Google" id="ProtNLM"/>
    </source>
</evidence>
<evidence type="ECO:0000313" key="2">
    <source>
        <dbReference type="Proteomes" id="UP001497600"/>
    </source>
</evidence>
<proteinExistence type="predicted"/>
<evidence type="ECO:0000313" key="1">
    <source>
        <dbReference type="EMBL" id="CAK7901590.1"/>
    </source>
</evidence>
<accession>A0ABP0E9V5</accession>
<reference evidence="1 2" key="1">
    <citation type="submission" date="2024-01" db="EMBL/GenBank/DDBJ databases">
        <authorList>
            <consortium name="Genoscope - CEA"/>
            <person name="William W."/>
        </authorList>
    </citation>
    <scope>NUCLEOTIDE SEQUENCE [LARGE SCALE GENOMIC DNA]</scope>
    <source>
        <strain evidence="1 2">29B2s-10</strain>
    </source>
</reference>
<gene>
    <name evidence="1" type="ORF">CAAN4_C12706</name>
</gene>
<protein>
    <recommendedName>
        <fullName evidence="3">JAB1/MPN/MOV34 metalloenzyme domain-containing protein</fullName>
    </recommendedName>
</protein>
<dbReference type="Gene3D" id="3.40.140.10">
    <property type="entry name" value="Cytidine Deaminase, domain 2"/>
    <property type="match status" value="1"/>
</dbReference>
<keyword evidence="2" id="KW-1185">Reference proteome</keyword>
<sequence>MDTVVINSVALFNFADVIFRNKNKFGILLGERNVSNGTINVYTSFEIVLDNLIVDVSYLKTRLDQFRTVFPQYELVGIYELDTLSPLSSTVSVVQQVVSFLEQDDNLVILFYDGQHEFKSHNIIKGEILTQPLSTSVRPTESEEIVNSTISNHSKYSNGDALSAEPITRNVIQQKVGDHCTTTSKSLDQLSDKVQKIVNYLQKNQTCPEQDSMKFIQIQNLTSQLAHKIEQTYSTKDSIDYTPSILTSKLGLLNTQVEALENLHSNISRQIIRFGIISQQHDQIRQISDRDPSLYQFSDKPNLL</sequence>
<dbReference type="Proteomes" id="UP001497600">
    <property type="component" value="Chromosome C"/>
</dbReference>